<dbReference type="InterPro" id="IPR040459">
    <property type="entry name" value="MJ1316"/>
</dbReference>
<dbReference type="Pfam" id="PF04457">
    <property type="entry name" value="MJ1316"/>
    <property type="match status" value="1"/>
</dbReference>
<dbReference type="InterPro" id="IPR009097">
    <property type="entry name" value="Cyclic_Pdiesterase"/>
</dbReference>
<dbReference type="OrthoDB" id="10263155at2759"/>
<dbReference type="SUPFAM" id="SSF55144">
    <property type="entry name" value="LigT-like"/>
    <property type="match status" value="1"/>
</dbReference>
<dbReference type="Pfam" id="PF13563">
    <property type="entry name" value="2_5_RNA_ligase2"/>
    <property type="match status" value="1"/>
</dbReference>
<organism evidence="2 3">
    <name type="scientific">Lophium mytilinum</name>
    <dbReference type="NCBI Taxonomy" id="390894"/>
    <lineage>
        <taxon>Eukaryota</taxon>
        <taxon>Fungi</taxon>
        <taxon>Dikarya</taxon>
        <taxon>Ascomycota</taxon>
        <taxon>Pezizomycotina</taxon>
        <taxon>Dothideomycetes</taxon>
        <taxon>Pleosporomycetidae</taxon>
        <taxon>Mytilinidiales</taxon>
        <taxon>Mytilinidiaceae</taxon>
        <taxon>Lophium</taxon>
    </lineage>
</organism>
<dbReference type="Gene3D" id="3.60.10.10">
    <property type="entry name" value="Endonuclease/exonuclease/phosphatase"/>
    <property type="match status" value="1"/>
</dbReference>
<dbReference type="PANTHER" id="PTHR37474:SF1">
    <property type="entry name" value="2'-5' RNA LIGASE FAMILY PROTEIN"/>
    <property type="match status" value="1"/>
</dbReference>
<name>A0A6A6QFQ0_9PEZI</name>
<dbReference type="EMBL" id="MU004196">
    <property type="protein sequence ID" value="KAF2490854.1"/>
    <property type="molecule type" value="Genomic_DNA"/>
</dbReference>
<evidence type="ECO:0000313" key="2">
    <source>
        <dbReference type="EMBL" id="KAF2490854.1"/>
    </source>
</evidence>
<reference evidence="2" key="1">
    <citation type="journal article" date="2020" name="Stud. Mycol.">
        <title>101 Dothideomycetes genomes: a test case for predicting lifestyles and emergence of pathogens.</title>
        <authorList>
            <person name="Haridas S."/>
            <person name="Albert R."/>
            <person name="Binder M."/>
            <person name="Bloem J."/>
            <person name="Labutti K."/>
            <person name="Salamov A."/>
            <person name="Andreopoulos B."/>
            <person name="Baker S."/>
            <person name="Barry K."/>
            <person name="Bills G."/>
            <person name="Bluhm B."/>
            <person name="Cannon C."/>
            <person name="Castanera R."/>
            <person name="Culley D."/>
            <person name="Daum C."/>
            <person name="Ezra D."/>
            <person name="Gonzalez J."/>
            <person name="Henrissat B."/>
            <person name="Kuo A."/>
            <person name="Liang C."/>
            <person name="Lipzen A."/>
            <person name="Lutzoni F."/>
            <person name="Magnuson J."/>
            <person name="Mondo S."/>
            <person name="Nolan M."/>
            <person name="Ohm R."/>
            <person name="Pangilinan J."/>
            <person name="Park H.-J."/>
            <person name="Ramirez L."/>
            <person name="Alfaro M."/>
            <person name="Sun H."/>
            <person name="Tritt A."/>
            <person name="Yoshinaga Y."/>
            <person name="Zwiers L.-H."/>
            <person name="Turgeon B."/>
            <person name="Goodwin S."/>
            <person name="Spatafora J."/>
            <person name="Crous P."/>
            <person name="Grigoriev I."/>
        </authorList>
    </citation>
    <scope>NUCLEOTIDE SEQUENCE</scope>
    <source>
        <strain evidence="2">CBS 269.34</strain>
    </source>
</reference>
<dbReference type="InterPro" id="IPR036691">
    <property type="entry name" value="Endo/exonu/phosph_ase_sf"/>
</dbReference>
<dbReference type="Proteomes" id="UP000799750">
    <property type="component" value="Unassembled WGS sequence"/>
</dbReference>
<gene>
    <name evidence="2" type="ORF">BU16DRAFT_565790</name>
</gene>
<dbReference type="Gene3D" id="3.90.1140.10">
    <property type="entry name" value="Cyclic phosphodiesterase"/>
    <property type="match status" value="1"/>
</dbReference>
<evidence type="ECO:0000313" key="3">
    <source>
        <dbReference type="Proteomes" id="UP000799750"/>
    </source>
</evidence>
<sequence length="813" mass="91266">MAFRLDSRATAVAIIPPPHLHSSINDIRSVHDKSHNTWPPHVNILYPFVHPEKLSDAVQLLRSSLEISDVCLNIAIADAGLFRHRKNATVWLKPAQHSEDALRLLRKKLTGALGCEEREGTHTGEYTPHLSVGQSALNDAVIAKLTQKAAKLAGLEWQCQSLVVLKREPSGEMSIVEELPLGPEFSALPPTPDLKTPRQDSEWRTCHSFTPECGWTRSFWHKKPAASPASVEPNAKVTISSYNVMTAPYAPSLDLRFPLIVDAISSIPFSSSVTVLCLQEVSADILPLLLSDHFIQKSYPYSTHHPSTHLPSQRNLVILASVPFTHHKLEFAEHHKSALIADFGNLDFQVANVHLTSALTDKSVLAKTNQMHLLTKFIKRGASGKEVFVIGDFNLTTSVRTVKTALEERLITKKTARLLRGVIDTSLWADVYESVNAQALKDSFDADTEGEEGATFDRMTNKLAAMSKGLIDNRPQRYDRLLLRKGGRSQAESFLTFGLPASDGTCASDHYGITATVNMRPTDAESDLKAPGVVATNRDGTIPQDVRLNDRQASEDPFAEHSIPQLSASSSSSEKPVIRLRKLPPAQDIISRIRWDPSLSVSDFVVGYSDRFVGVKEIDLVKWKLETTHLEFIPMHRVMTEPRFIPSRLPRLPVEIFTDYCKRYPALSTSTLENFAFALLNAHETRRAHGSLDVPESGLDEWVMTWLQHWDPWQGEKPAGERTAYLAWRRTPEGVEAIAKRPQAFYYPPVLRFADLEDARETCSRSHKTIMEFVDRMVDDRANMDAWPVKLRERLKLERVFERDPGFLGWAFR</sequence>
<dbReference type="PANTHER" id="PTHR37474">
    <property type="entry name" value="RNA LIGASE/CYCLIC NUCLEOTIDE PHOSPHODIESTERASE"/>
    <property type="match status" value="1"/>
</dbReference>
<dbReference type="AlphaFoldDB" id="A0A6A6QFQ0"/>
<feature type="domain" description="MJ1316 RNA cyclic group end recognition" evidence="1">
    <location>
        <begin position="584"/>
        <end position="639"/>
    </location>
</feature>
<dbReference type="SUPFAM" id="SSF56219">
    <property type="entry name" value="DNase I-like"/>
    <property type="match status" value="1"/>
</dbReference>
<protein>
    <recommendedName>
        <fullName evidence="1">MJ1316 RNA cyclic group end recognition domain-containing protein</fullName>
    </recommendedName>
</protein>
<evidence type="ECO:0000259" key="1">
    <source>
        <dbReference type="Pfam" id="PF04457"/>
    </source>
</evidence>
<accession>A0A6A6QFQ0</accession>
<proteinExistence type="predicted"/>
<keyword evidence="3" id="KW-1185">Reference proteome</keyword>